<evidence type="ECO:0000313" key="1">
    <source>
        <dbReference type="EMBL" id="OIV92109.1"/>
    </source>
</evidence>
<dbReference type="EMBL" id="CM007379">
    <property type="protein sequence ID" value="OIV92109.1"/>
    <property type="molecule type" value="Genomic_DNA"/>
</dbReference>
<dbReference type="Proteomes" id="UP000188354">
    <property type="component" value="Chromosome LG19"/>
</dbReference>
<accession>A0A1J7FVL1</accession>
<keyword evidence="2" id="KW-1185">Reference proteome</keyword>
<dbReference type="Gramene" id="OIV92109">
    <property type="protein sequence ID" value="OIV92109"/>
    <property type="gene ID" value="TanjilG_27264"/>
</dbReference>
<proteinExistence type="predicted"/>
<reference evidence="1 2" key="1">
    <citation type="journal article" date="2017" name="Plant Biotechnol. J.">
        <title>A comprehensive draft genome sequence for lupin (Lupinus angustifolius), an emerging health food: insights into plant-microbe interactions and legume evolution.</title>
        <authorList>
            <person name="Hane J.K."/>
            <person name="Ming Y."/>
            <person name="Kamphuis L.G."/>
            <person name="Nelson M.N."/>
            <person name="Garg G."/>
            <person name="Atkins C.A."/>
            <person name="Bayer P.E."/>
            <person name="Bravo A."/>
            <person name="Bringans S."/>
            <person name="Cannon S."/>
            <person name="Edwards D."/>
            <person name="Foley R."/>
            <person name="Gao L.L."/>
            <person name="Harrison M.J."/>
            <person name="Huang W."/>
            <person name="Hurgobin B."/>
            <person name="Li S."/>
            <person name="Liu C.W."/>
            <person name="McGrath A."/>
            <person name="Morahan G."/>
            <person name="Murray J."/>
            <person name="Weller J."/>
            <person name="Jian J."/>
            <person name="Singh K.B."/>
        </authorList>
    </citation>
    <scope>NUCLEOTIDE SEQUENCE [LARGE SCALE GENOMIC DNA]</scope>
    <source>
        <strain evidence="2">cv. Tanjil</strain>
        <tissue evidence="1">Whole plant</tissue>
    </source>
</reference>
<protein>
    <submittedName>
        <fullName evidence="1">Uncharacterized protein</fullName>
    </submittedName>
</protein>
<evidence type="ECO:0000313" key="2">
    <source>
        <dbReference type="Proteomes" id="UP000188354"/>
    </source>
</evidence>
<organism evidence="1 2">
    <name type="scientific">Lupinus angustifolius</name>
    <name type="common">Narrow-leaved blue lupine</name>
    <dbReference type="NCBI Taxonomy" id="3871"/>
    <lineage>
        <taxon>Eukaryota</taxon>
        <taxon>Viridiplantae</taxon>
        <taxon>Streptophyta</taxon>
        <taxon>Embryophyta</taxon>
        <taxon>Tracheophyta</taxon>
        <taxon>Spermatophyta</taxon>
        <taxon>Magnoliopsida</taxon>
        <taxon>eudicotyledons</taxon>
        <taxon>Gunneridae</taxon>
        <taxon>Pentapetalae</taxon>
        <taxon>rosids</taxon>
        <taxon>fabids</taxon>
        <taxon>Fabales</taxon>
        <taxon>Fabaceae</taxon>
        <taxon>Papilionoideae</taxon>
        <taxon>50 kb inversion clade</taxon>
        <taxon>genistoids sensu lato</taxon>
        <taxon>core genistoids</taxon>
        <taxon>Genisteae</taxon>
        <taxon>Lupinus</taxon>
    </lineage>
</organism>
<dbReference type="AlphaFoldDB" id="A0A1J7FVL1"/>
<sequence>MTESGERGLSTCNTATMPYCLLFGSISSDGEFLSSVAVLSSVGEYGISHPFYLLPFSNNNDDLESFNG</sequence>
<name>A0A1J7FVL1_LUPAN</name>
<gene>
    <name evidence="1" type="ORF">TanjilG_27264</name>
</gene>